<evidence type="ECO:0000313" key="3">
    <source>
        <dbReference type="Proteomes" id="UP000077164"/>
    </source>
</evidence>
<dbReference type="Proteomes" id="UP000077164">
    <property type="component" value="Unassembled WGS sequence"/>
</dbReference>
<sequence length="128" mass="14344">MEYYFSKTIGDTFDNTLQKVTEALKVEGFGVLTEIDLKTTLKKKLDVYFYNYTILGACNPSFAYKALLAEDKIGTMLPCNVIVQEKIKGQVEVSAVDPAASMQAVDNVALKEIAKEIRDRLKRVIDNL</sequence>
<dbReference type="Gene3D" id="3.30.310.70">
    <property type="entry name" value="TT1751-like domain"/>
    <property type="match status" value="1"/>
</dbReference>
<dbReference type="STRING" id="249352.SAMN05444395_10398"/>
<dbReference type="RefSeq" id="WP_066080252.1">
    <property type="nucleotide sequence ID" value="NZ_FRDK01000003.1"/>
</dbReference>
<dbReference type="Pfam" id="PF03625">
    <property type="entry name" value="DUF302"/>
    <property type="match status" value="1"/>
</dbReference>
<dbReference type="CDD" id="cd14797">
    <property type="entry name" value="DUF302"/>
    <property type="match status" value="1"/>
</dbReference>
<evidence type="ECO:0000259" key="1">
    <source>
        <dbReference type="Pfam" id="PF03625"/>
    </source>
</evidence>
<dbReference type="SUPFAM" id="SSF103247">
    <property type="entry name" value="TT1751-like"/>
    <property type="match status" value="1"/>
</dbReference>
<accession>A0A167X700</accession>
<dbReference type="InterPro" id="IPR016796">
    <property type="entry name" value="UCP021774"/>
</dbReference>
<dbReference type="AlphaFoldDB" id="A0A167X700"/>
<proteinExistence type="predicted"/>
<dbReference type="InterPro" id="IPR035923">
    <property type="entry name" value="TT1751-like_sf"/>
</dbReference>
<keyword evidence="3" id="KW-1185">Reference proteome</keyword>
<organism evidence="2 3">
    <name type="scientific">Flavobacterium fryxellicola</name>
    <dbReference type="NCBI Taxonomy" id="249352"/>
    <lineage>
        <taxon>Bacteria</taxon>
        <taxon>Pseudomonadati</taxon>
        <taxon>Bacteroidota</taxon>
        <taxon>Flavobacteriia</taxon>
        <taxon>Flavobacteriales</taxon>
        <taxon>Flavobacteriaceae</taxon>
        <taxon>Flavobacterium</taxon>
    </lineage>
</organism>
<dbReference type="InterPro" id="IPR005180">
    <property type="entry name" value="DUF302"/>
</dbReference>
<comment type="caution">
    <text evidence="2">The sequence shown here is derived from an EMBL/GenBank/DDBJ whole genome shotgun (WGS) entry which is preliminary data.</text>
</comment>
<dbReference type="OrthoDB" id="9791067at2"/>
<dbReference type="EMBL" id="LVJE01000013">
    <property type="protein sequence ID" value="OAB28071.1"/>
    <property type="molecule type" value="Genomic_DNA"/>
</dbReference>
<reference evidence="2 3" key="1">
    <citation type="submission" date="2016-03" db="EMBL/GenBank/DDBJ databases">
        <title>Draft genome sequence of Flavobacterium fryxellicola DSM 16209.</title>
        <authorList>
            <person name="Shin S.-K."/>
            <person name="Yi H."/>
        </authorList>
    </citation>
    <scope>NUCLEOTIDE SEQUENCE [LARGE SCALE GENOMIC DNA]</scope>
    <source>
        <strain evidence="2 3">DSM 16209</strain>
    </source>
</reference>
<dbReference type="PIRSF" id="PIRSF021774">
    <property type="entry name" value="UCP021774"/>
    <property type="match status" value="1"/>
</dbReference>
<protein>
    <recommendedName>
        <fullName evidence="1">DUF302 domain-containing protein</fullName>
    </recommendedName>
</protein>
<name>A0A167X700_9FLAO</name>
<dbReference type="PANTHER" id="PTHR38342:SF1">
    <property type="entry name" value="SLR5037 PROTEIN"/>
    <property type="match status" value="1"/>
</dbReference>
<feature type="domain" description="DUF302" evidence="1">
    <location>
        <begin position="35"/>
        <end position="98"/>
    </location>
</feature>
<evidence type="ECO:0000313" key="2">
    <source>
        <dbReference type="EMBL" id="OAB28071.1"/>
    </source>
</evidence>
<dbReference type="PANTHER" id="PTHR38342">
    <property type="entry name" value="SLR5037 PROTEIN"/>
    <property type="match status" value="1"/>
</dbReference>
<gene>
    <name evidence="2" type="ORF">FBFR_09480</name>
</gene>